<organism evidence="2 3">
    <name type="scientific">Chitinophaga tropicalis</name>
    <dbReference type="NCBI Taxonomy" id="2683588"/>
    <lineage>
        <taxon>Bacteria</taxon>
        <taxon>Pseudomonadati</taxon>
        <taxon>Bacteroidota</taxon>
        <taxon>Chitinophagia</taxon>
        <taxon>Chitinophagales</taxon>
        <taxon>Chitinophagaceae</taxon>
        <taxon>Chitinophaga</taxon>
    </lineage>
</organism>
<keyword evidence="1" id="KW-0732">Signal</keyword>
<proteinExistence type="predicted"/>
<dbReference type="RefSeq" id="WP_157305427.1">
    <property type="nucleotide sequence ID" value="NZ_WRXN01000002.1"/>
</dbReference>
<name>A0A7K1U0W2_9BACT</name>
<dbReference type="Proteomes" id="UP000461730">
    <property type="component" value="Unassembled WGS sequence"/>
</dbReference>
<protein>
    <recommendedName>
        <fullName evidence="4">Nuclear transport factor 2 family protein</fullName>
    </recommendedName>
</protein>
<evidence type="ECO:0000313" key="2">
    <source>
        <dbReference type="EMBL" id="MVT08007.1"/>
    </source>
</evidence>
<dbReference type="SUPFAM" id="SSF54427">
    <property type="entry name" value="NTF2-like"/>
    <property type="match status" value="1"/>
</dbReference>
<gene>
    <name evidence="2" type="ORF">GO493_07015</name>
</gene>
<evidence type="ECO:0008006" key="4">
    <source>
        <dbReference type="Google" id="ProtNLM"/>
    </source>
</evidence>
<evidence type="ECO:0000256" key="1">
    <source>
        <dbReference type="SAM" id="SignalP"/>
    </source>
</evidence>
<accession>A0A7K1U0W2</accession>
<dbReference type="AlphaFoldDB" id="A0A7K1U0W2"/>
<dbReference type="Gene3D" id="3.10.450.50">
    <property type="match status" value="1"/>
</dbReference>
<reference evidence="2 3" key="1">
    <citation type="submission" date="2019-12" db="EMBL/GenBank/DDBJ databases">
        <title>Chitinophaga sp. strain ysch24 (GDMCC 1.1355), whole genome shotgun sequence.</title>
        <authorList>
            <person name="Zhang X."/>
        </authorList>
    </citation>
    <scope>NUCLEOTIDE SEQUENCE [LARGE SCALE GENOMIC DNA]</scope>
    <source>
        <strain evidence="3">ysch24</strain>
    </source>
</reference>
<feature type="chain" id="PRO_5029506387" description="Nuclear transport factor 2 family protein" evidence="1">
    <location>
        <begin position="19"/>
        <end position="149"/>
    </location>
</feature>
<comment type="caution">
    <text evidence="2">The sequence shown here is derived from an EMBL/GenBank/DDBJ whole genome shotgun (WGS) entry which is preliminary data.</text>
</comment>
<sequence length="149" mass="16643">MRYLIFLIFCIAFSTSHAQTTTDSVKAAVDNLFTAMRNADSAALIKCFAPGAILQTIVKDKQGIVSIRTDAVTSFASKVAEIAKNAADERIVYDVIKIDDALASVWTPYTFYYQQQKHHCGANSFQLVRLAEGWKIQYLIDTRHKNGCE</sequence>
<dbReference type="InterPro" id="IPR032710">
    <property type="entry name" value="NTF2-like_dom_sf"/>
</dbReference>
<feature type="signal peptide" evidence="1">
    <location>
        <begin position="1"/>
        <end position="18"/>
    </location>
</feature>
<dbReference type="EMBL" id="WRXN01000002">
    <property type="protein sequence ID" value="MVT08007.1"/>
    <property type="molecule type" value="Genomic_DNA"/>
</dbReference>
<keyword evidence="3" id="KW-1185">Reference proteome</keyword>
<evidence type="ECO:0000313" key="3">
    <source>
        <dbReference type="Proteomes" id="UP000461730"/>
    </source>
</evidence>